<dbReference type="AlphaFoldDB" id="H2XRB6"/>
<dbReference type="Proteomes" id="UP000008144">
    <property type="component" value="Unassembled WGS sequence"/>
</dbReference>
<dbReference type="HOGENOM" id="CLU_2351906_0_0_1"/>
<organism evidence="1 2">
    <name type="scientific">Ciona intestinalis</name>
    <name type="common">Transparent sea squirt</name>
    <name type="synonym">Ascidia intestinalis</name>
    <dbReference type="NCBI Taxonomy" id="7719"/>
    <lineage>
        <taxon>Eukaryota</taxon>
        <taxon>Metazoa</taxon>
        <taxon>Chordata</taxon>
        <taxon>Tunicata</taxon>
        <taxon>Ascidiacea</taxon>
        <taxon>Phlebobranchia</taxon>
        <taxon>Cionidae</taxon>
        <taxon>Ciona</taxon>
    </lineage>
</organism>
<keyword evidence="2" id="KW-1185">Reference proteome</keyword>
<dbReference type="Ensembl" id="ENSCINT00000034310.1">
    <property type="protein sequence ID" value="ENSCINP00000032200.1"/>
    <property type="gene ID" value="ENSCING00000025171.1"/>
</dbReference>
<proteinExistence type="predicted"/>
<protein>
    <submittedName>
        <fullName evidence="1">Uncharacterized protein</fullName>
    </submittedName>
</protein>
<sequence length="97" mass="10650">CEPPIVSGRCLAPNRYNSQPPLYLSKIVVVSYCNRPAALREIVACCSRLSLEVLSICTLGMRPLSCSKSSHFAGASLLRASLYANVIWEKHWLKALG</sequence>
<accession>H2XRB6</accession>
<reference evidence="1" key="2">
    <citation type="submission" date="2025-08" db="UniProtKB">
        <authorList>
            <consortium name="Ensembl"/>
        </authorList>
    </citation>
    <scope>IDENTIFICATION</scope>
</reference>
<reference evidence="1" key="3">
    <citation type="submission" date="2025-09" db="UniProtKB">
        <authorList>
            <consortium name="Ensembl"/>
        </authorList>
    </citation>
    <scope>IDENTIFICATION</scope>
</reference>
<dbReference type="InParanoid" id="H2XRB6"/>
<evidence type="ECO:0000313" key="2">
    <source>
        <dbReference type="Proteomes" id="UP000008144"/>
    </source>
</evidence>
<reference evidence="2" key="1">
    <citation type="journal article" date="2002" name="Science">
        <title>The draft genome of Ciona intestinalis: insights into chordate and vertebrate origins.</title>
        <authorList>
            <person name="Dehal P."/>
            <person name="Satou Y."/>
            <person name="Campbell R.K."/>
            <person name="Chapman J."/>
            <person name="Degnan B."/>
            <person name="De Tomaso A."/>
            <person name="Davidson B."/>
            <person name="Di Gregorio A."/>
            <person name="Gelpke M."/>
            <person name="Goodstein D.M."/>
            <person name="Harafuji N."/>
            <person name="Hastings K.E."/>
            <person name="Ho I."/>
            <person name="Hotta K."/>
            <person name="Huang W."/>
            <person name="Kawashima T."/>
            <person name="Lemaire P."/>
            <person name="Martinez D."/>
            <person name="Meinertzhagen I.A."/>
            <person name="Necula S."/>
            <person name="Nonaka M."/>
            <person name="Putnam N."/>
            <person name="Rash S."/>
            <person name="Saiga H."/>
            <person name="Satake M."/>
            <person name="Terry A."/>
            <person name="Yamada L."/>
            <person name="Wang H.G."/>
            <person name="Awazu S."/>
            <person name="Azumi K."/>
            <person name="Boore J."/>
            <person name="Branno M."/>
            <person name="Chin-Bow S."/>
            <person name="DeSantis R."/>
            <person name="Doyle S."/>
            <person name="Francino P."/>
            <person name="Keys D.N."/>
            <person name="Haga S."/>
            <person name="Hayashi H."/>
            <person name="Hino K."/>
            <person name="Imai K.S."/>
            <person name="Inaba K."/>
            <person name="Kano S."/>
            <person name="Kobayashi K."/>
            <person name="Kobayashi M."/>
            <person name="Lee B.I."/>
            <person name="Makabe K.W."/>
            <person name="Manohar C."/>
            <person name="Matassi G."/>
            <person name="Medina M."/>
            <person name="Mochizuki Y."/>
            <person name="Mount S."/>
            <person name="Morishita T."/>
            <person name="Miura S."/>
            <person name="Nakayama A."/>
            <person name="Nishizaka S."/>
            <person name="Nomoto H."/>
            <person name="Ohta F."/>
            <person name="Oishi K."/>
            <person name="Rigoutsos I."/>
            <person name="Sano M."/>
            <person name="Sasaki A."/>
            <person name="Sasakura Y."/>
            <person name="Shoguchi E."/>
            <person name="Shin-i T."/>
            <person name="Spagnuolo A."/>
            <person name="Stainier D."/>
            <person name="Suzuki M.M."/>
            <person name="Tassy O."/>
            <person name="Takatori N."/>
            <person name="Tokuoka M."/>
            <person name="Yagi K."/>
            <person name="Yoshizaki F."/>
            <person name="Wada S."/>
            <person name="Zhang C."/>
            <person name="Hyatt P.D."/>
            <person name="Larimer F."/>
            <person name="Detter C."/>
            <person name="Doggett N."/>
            <person name="Glavina T."/>
            <person name="Hawkins T."/>
            <person name="Richardson P."/>
            <person name="Lucas S."/>
            <person name="Kohara Y."/>
            <person name="Levine M."/>
            <person name="Satoh N."/>
            <person name="Rokhsar D.S."/>
        </authorList>
    </citation>
    <scope>NUCLEOTIDE SEQUENCE [LARGE SCALE GENOMIC DNA]</scope>
</reference>
<name>H2XRB6_CIOIN</name>
<evidence type="ECO:0000313" key="1">
    <source>
        <dbReference type="Ensembl" id="ENSCINP00000032200.1"/>
    </source>
</evidence>